<name>A0A645EEZ4_9ZZZZ</name>
<gene>
    <name evidence="1" type="ORF">SDC9_147811</name>
</gene>
<organism evidence="1">
    <name type="scientific">bioreactor metagenome</name>
    <dbReference type="NCBI Taxonomy" id="1076179"/>
    <lineage>
        <taxon>unclassified sequences</taxon>
        <taxon>metagenomes</taxon>
        <taxon>ecological metagenomes</taxon>
    </lineage>
</organism>
<sequence length="305" mass="34233">MDFMLSVISDYDYRSSKHYAENSEYAAKLSAVILKFTRSGIFSYDQSGDYLGTKKPSELTVKRRIFPGIVIDSSLVSSLSVRYYPLHCDESVRLRTASIVKYIENKLRAIYCIRNRLSNVNISSDQKSPIDAFFSRIHSVSNKPVEKLLSLDTEKQEVNKKVTVDINIEKAKNIELSSWDTTKKLTEAFDDSGEMLDFAIIPSIDSFDAEDECDTPQEDYECDSADEFATFASEITPLQKEILLFLLSDNKAAARTSAISAGSFLEAEVDLINSAAADIIRDIVIEQTLDITGDYISDLLRVLQS</sequence>
<proteinExistence type="predicted"/>
<protein>
    <recommendedName>
        <fullName evidence="2">TerB-C domain-containing protein</fullName>
    </recommendedName>
</protein>
<dbReference type="EMBL" id="VSSQ01046647">
    <property type="protein sequence ID" value="MPN00615.1"/>
    <property type="molecule type" value="Genomic_DNA"/>
</dbReference>
<comment type="caution">
    <text evidence="1">The sequence shown here is derived from an EMBL/GenBank/DDBJ whole genome shotgun (WGS) entry which is preliminary data.</text>
</comment>
<evidence type="ECO:0008006" key="2">
    <source>
        <dbReference type="Google" id="ProtNLM"/>
    </source>
</evidence>
<reference evidence="1" key="1">
    <citation type="submission" date="2019-08" db="EMBL/GenBank/DDBJ databases">
        <authorList>
            <person name="Kucharzyk K."/>
            <person name="Murdoch R.W."/>
            <person name="Higgins S."/>
            <person name="Loffler F."/>
        </authorList>
    </citation>
    <scope>NUCLEOTIDE SEQUENCE</scope>
</reference>
<evidence type="ECO:0000313" key="1">
    <source>
        <dbReference type="EMBL" id="MPN00615.1"/>
    </source>
</evidence>
<accession>A0A645EEZ4</accession>
<dbReference type="AlphaFoldDB" id="A0A645EEZ4"/>